<dbReference type="AlphaFoldDB" id="A0A7J7E8R1"/>
<comment type="caution">
    <text evidence="2">The sequence shown here is derived from an EMBL/GenBank/DDBJ whole genome shotgun (WGS) entry which is preliminary data.</text>
</comment>
<organism evidence="2 3">
    <name type="scientific">Diceros bicornis minor</name>
    <name type="common">South-central black rhinoceros</name>
    <dbReference type="NCBI Taxonomy" id="77932"/>
    <lineage>
        <taxon>Eukaryota</taxon>
        <taxon>Metazoa</taxon>
        <taxon>Chordata</taxon>
        <taxon>Craniata</taxon>
        <taxon>Vertebrata</taxon>
        <taxon>Euteleostomi</taxon>
        <taxon>Mammalia</taxon>
        <taxon>Eutheria</taxon>
        <taxon>Laurasiatheria</taxon>
        <taxon>Perissodactyla</taxon>
        <taxon>Rhinocerotidae</taxon>
        <taxon>Diceros</taxon>
    </lineage>
</organism>
<evidence type="ECO:0000256" key="1">
    <source>
        <dbReference type="SAM" id="MobiDB-lite"/>
    </source>
</evidence>
<feature type="region of interest" description="Disordered" evidence="1">
    <location>
        <begin position="168"/>
        <end position="189"/>
    </location>
</feature>
<evidence type="ECO:0000313" key="2">
    <source>
        <dbReference type="EMBL" id="KAF5912004.1"/>
    </source>
</evidence>
<reference evidence="2 3" key="1">
    <citation type="journal article" date="2020" name="Mol. Biol. Evol.">
        <title>Interspecific Gene Flow and the Evolution of Specialization in Black and White Rhinoceros.</title>
        <authorList>
            <person name="Moodley Y."/>
            <person name="Westbury M.V."/>
            <person name="Russo I.M."/>
            <person name="Gopalakrishnan S."/>
            <person name="Rakotoarivelo A."/>
            <person name="Olsen R.A."/>
            <person name="Prost S."/>
            <person name="Tunstall T."/>
            <person name="Ryder O.A."/>
            <person name="Dalen L."/>
            <person name="Bruford M.W."/>
        </authorList>
    </citation>
    <scope>NUCLEOTIDE SEQUENCE [LARGE SCALE GENOMIC DNA]</scope>
    <source>
        <strain evidence="2">SBR-YM</strain>
        <tissue evidence="2">Skin</tissue>
    </source>
</reference>
<dbReference type="EMBL" id="JACDTQ010003868">
    <property type="protein sequence ID" value="KAF5912004.1"/>
    <property type="molecule type" value="Genomic_DNA"/>
</dbReference>
<accession>A0A7J7E8R1</accession>
<proteinExistence type="predicted"/>
<feature type="compositionally biased region" description="Polar residues" evidence="1">
    <location>
        <begin position="177"/>
        <end position="189"/>
    </location>
</feature>
<keyword evidence="3" id="KW-1185">Reference proteome</keyword>
<feature type="non-terminal residue" evidence="2">
    <location>
        <position position="1"/>
    </location>
</feature>
<evidence type="ECO:0000313" key="3">
    <source>
        <dbReference type="Proteomes" id="UP000551758"/>
    </source>
</evidence>
<name>A0A7J7E8R1_DICBM</name>
<gene>
    <name evidence="2" type="ORF">HPG69_003278</name>
</gene>
<protein>
    <submittedName>
        <fullName evidence="2">Uncharacterized protein</fullName>
    </submittedName>
</protein>
<dbReference type="Proteomes" id="UP000551758">
    <property type="component" value="Unassembled WGS sequence"/>
</dbReference>
<sequence length="189" mass="20543">CGHQKRDTSDNILAALQKSNHPVCGRDSNVSVGSKISAYHTLDFTQAAKESSLSQQTPIFNPITVTSPPNSPTGHNTPTYLHIDGVPPSLKVCTNSLQKNLISIKHNSIDPATLWLVSQFNPMHPQQVCLPFQPDVWAPCPVSNPTIQQPDQQGLWTAHVYVPISSSLSPQPPTVHPSGSSRSSMHYPI</sequence>